<keyword evidence="1" id="KW-0472">Membrane</keyword>
<dbReference type="EMBL" id="HBIM01024895">
    <property type="protein sequence ID" value="CAE0421858.1"/>
    <property type="molecule type" value="Transcribed_RNA"/>
</dbReference>
<keyword evidence="1" id="KW-0812">Transmembrane</keyword>
<dbReference type="InterPro" id="IPR035984">
    <property type="entry name" value="Acyl-CoA-binding_sf"/>
</dbReference>
<evidence type="ECO:0000313" key="3">
    <source>
        <dbReference type="EMBL" id="CAE0421858.1"/>
    </source>
</evidence>
<gene>
    <name evidence="3" type="ORF">ACOF00016_LOCUS18476</name>
</gene>
<feature type="transmembrane region" description="Helical" evidence="1">
    <location>
        <begin position="276"/>
        <end position="294"/>
    </location>
</feature>
<dbReference type="InterPro" id="IPR014352">
    <property type="entry name" value="FERM/acyl-CoA-bd_prot_sf"/>
</dbReference>
<keyword evidence="1" id="KW-1133">Transmembrane helix</keyword>
<evidence type="ECO:0000256" key="1">
    <source>
        <dbReference type="SAM" id="Phobius"/>
    </source>
</evidence>
<dbReference type="GO" id="GO:0000062">
    <property type="term" value="F:fatty-acyl-CoA binding"/>
    <property type="evidence" value="ECO:0007669"/>
    <property type="project" value="InterPro"/>
</dbReference>
<dbReference type="AlphaFoldDB" id="A0A7S3PE95"/>
<proteinExistence type="predicted"/>
<sequence length="349" mass="38462">MAPTNGGDTMAAFRQKVAYMKNWKPSSSPSNRDRLELYALHKQALSGDAPATLATQTAAERAKYQSWKSKAGLLQTEAIRLYMQEADRQIRVYGGGLTTFDSSDQANGGNGIPPVNDEVPPPQQPRGLAAIPLLCAAASESRPAYLRRLANTRLEQAWWRRQEPLTAAPGTLWSFPEFVLLAVASFLEYMSLTADGTVPLPSGVVQSFLWPLHNCFLSLWMAYILTMTGWTAALKMLQTIVWGSRRTGLALDVVWKDQVQWSAQSARTLTDSHQPLTARLMGLVLWPFSILVMVANTPGQVLWKAVAYCALLGVTWWYWFLVLPTAAFWLLGAAILAGNCFGLIELAGV</sequence>
<evidence type="ECO:0000259" key="2">
    <source>
        <dbReference type="PROSITE" id="PS51228"/>
    </source>
</evidence>
<dbReference type="Pfam" id="PF00887">
    <property type="entry name" value="ACBP"/>
    <property type="match status" value="1"/>
</dbReference>
<feature type="transmembrane region" description="Helical" evidence="1">
    <location>
        <begin position="301"/>
        <end position="320"/>
    </location>
</feature>
<name>A0A7S3PE95_9STRA</name>
<protein>
    <recommendedName>
        <fullName evidence="2">ACB domain-containing protein</fullName>
    </recommendedName>
</protein>
<organism evidence="3">
    <name type="scientific">Amphora coffeiformis</name>
    <dbReference type="NCBI Taxonomy" id="265554"/>
    <lineage>
        <taxon>Eukaryota</taxon>
        <taxon>Sar</taxon>
        <taxon>Stramenopiles</taxon>
        <taxon>Ochrophyta</taxon>
        <taxon>Bacillariophyta</taxon>
        <taxon>Bacillariophyceae</taxon>
        <taxon>Bacillariophycidae</taxon>
        <taxon>Thalassiophysales</taxon>
        <taxon>Catenulaceae</taxon>
        <taxon>Amphora</taxon>
    </lineage>
</organism>
<dbReference type="InterPro" id="IPR000582">
    <property type="entry name" value="Acyl-CoA-binding_protein"/>
</dbReference>
<feature type="transmembrane region" description="Helical" evidence="1">
    <location>
        <begin position="326"/>
        <end position="347"/>
    </location>
</feature>
<feature type="domain" description="ACB" evidence="2">
    <location>
        <begin position="9"/>
        <end position="95"/>
    </location>
</feature>
<dbReference type="PROSITE" id="PS51228">
    <property type="entry name" value="ACB_2"/>
    <property type="match status" value="1"/>
</dbReference>
<reference evidence="3" key="1">
    <citation type="submission" date="2021-01" db="EMBL/GenBank/DDBJ databases">
        <authorList>
            <person name="Corre E."/>
            <person name="Pelletier E."/>
            <person name="Niang G."/>
            <person name="Scheremetjew M."/>
            <person name="Finn R."/>
            <person name="Kale V."/>
            <person name="Holt S."/>
            <person name="Cochrane G."/>
            <person name="Meng A."/>
            <person name="Brown T."/>
            <person name="Cohen L."/>
        </authorList>
    </citation>
    <scope>NUCLEOTIDE SEQUENCE</scope>
    <source>
        <strain evidence="3">CCMP127</strain>
    </source>
</reference>
<dbReference type="Gene3D" id="1.20.80.10">
    <property type="match status" value="1"/>
</dbReference>
<dbReference type="SUPFAM" id="SSF47027">
    <property type="entry name" value="Acyl-CoA binding protein"/>
    <property type="match status" value="1"/>
</dbReference>
<accession>A0A7S3PE95</accession>